<gene>
    <name evidence="1" type="ORF">EDI_259130</name>
</gene>
<reference evidence="2" key="1">
    <citation type="submission" date="2007-12" db="EMBL/GenBank/DDBJ databases">
        <title>Annotation of Entamoeba dispar SAW760.</title>
        <authorList>
            <person name="Lorenzi H."/>
            <person name="Inman J."/>
            <person name="Schobel S."/>
            <person name="Amedeo P."/>
            <person name="Caler E."/>
        </authorList>
    </citation>
    <scope>NUCLEOTIDE SEQUENCE [LARGE SCALE GENOMIC DNA]</scope>
    <source>
        <strain evidence="2">ATCC PRA-260 / SAW760</strain>
    </source>
</reference>
<accession>B0EMR0</accession>
<protein>
    <submittedName>
        <fullName evidence="1">Uncharacterized protein</fullName>
    </submittedName>
</protein>
<dbReference type="AlphaFoldDB" id="B0EMR0"/>
<dbReference type="KEGG" id="edi:EDI_259130"/>
<dbReference type="Proteomes" id="UP000008076">
    <property type="component" value="Unassembled WGS sequence"/>
</dbReference>
<dbReference type="EMBL" id="DS550029">
    <property type="protein sequence ID" value="EDR24186.1"/>
    <property type="molecule type" value="Genomic_DNA"/>
</dbReference>
<sequence>MTNKDSNRIIVFCNSDINNHEKKDSKFDSNSNTNHIQINDKEISGISTGTFNVKNLKLNNCTFSIRTSIDDQSLGNSLRQNMHIEDCTFSQNKKIQVYLIVIRLMKM</sequence>
<proteinExistence type="predicted"/>
<evidence type="ECO:0000313" key="1">
    <source>
        <dbReference type="EMBL" id="EDR24186.1"/>
    </source>
</evidence>
<name>B0EMR0_ENTDS</name>
<dbReference type="GeneID" id="5884570"/>
<dbReference type="OrthoDB" id="10680818at2759"/>
<dbReference type="RefSeq" id="XP_001739434.1">
    <property type="nucleotide sequence ID" value="XM_001739382.1"/>
</dbReference>
<evidence type="ECO:0000313" key="2">
    <source>
        <dbReference type="Proteomes" id="UP000008076"/>
    </source>
</evidence>
<organism evidence="2">
    <name type="scientific">Entamoeba dispar (strain ATCC PRA-260 / SAW760)</name>
    <dbReference type="NCBI Taxonomy" id="370354"/>
    <lineage>
        <taxon>Eukaryota</taxon>
        <taxon>Amoebozoa</taxon>
        <taxon>Evosea</taxon>
        <taxon>Archamoebae</taxon>
        <taxon>Mastigamoebida</taxon>
        <taxon>Entamoebidae</taxon>
        <taxon>Entamoeba</taxon>
    </lineage>
</organism>
<dbReference type="VEuPathDB" id="AmoebaDB:EDI_259130"/>
<keyword evidence="2" id="KW-1185">Reference proteome</keyword>